<dbReference type="AlphaFoldDB" id="A0A0A1UFK1"/>
<dbReference type="EMBL" id="KB206332">
    <property type="protein sequence ID" value="ELP92719.1"/>
    <property type="molecule type" value="Genomic_DNA"/>
</dbReference>
<protein>
    <submittedName>
        <fullName evidence="2">Uncharacterized protein</fullName>
    </submittedName>
</protein>
<evidence type="ECO:0000313" key="2">
    <source>
        <dbReference type="EMBL" id="ELP92719.1"/>
    </source>
</evidence>
<dbReference type="RefSeq" id="XP_004259490.1">
    <property type="nucleotide sequence ID" value="XM_004259442.1"/>
</dbReference>
<evidence type="ECO:0000256" key="1">
    <source>
        <dbReference type="SAM" id="Phobius"/>
    </source>
</evidence>
<organism evidence="2 3">
    <name type="scientific">Entamoeba invadens IP1</name>
    <dbReference type="NCBI Taxonomy" id="370355"/>
    <lineage>
        <taxon>Eukaryota</taxon>
        <taxon>Amoebozoa</taxon>
        <taxon>Evosea</taxon>
        <taxon>Archamoebae</taxon>
        <taxon>Mastigamoebida</taxon>
        <taxon>Entamoebidae</taxon>
        <taxon>Entamoeba</taxon>
    </lineage>
</organism>
<feature type="transmembrane region" description="Helical" evidence="1">
    <location>
        <begin position="7"/>
        <end position="30"/>
    </location>
</feature>
<dbReference type="OMA" id="MMSATIQ"/>
<feature type="transmembrane region" description="Helical" evidence="1">
    <location>
        <begin position="88"/>
        <end position="114"/>
    </location>
</feature>
<dbReference type="GeneID" id="14891751"/>
<proteinExistence type="predicted"/>
<keyword evidence="3" id="KW-1185">Reference proteome</keyword>
<keyword evidence="1" id="KW-0812">Transmembrane</keyword>
<dbReference type="VEuPathDB" id="AmoebaDB:EIN_371310"/>
<reference evidence="2 3" key="1">
    <citation type="submission" date="2012-10" db="EMBL/GenBank/DDBJ databases">
        <authorList>
            <person name="Zafar N."/>
            <person name="Inman J."/>
            <person name="Hall N."/>
            <person name="Lorenzi H."/>
            <person name="Caler E."/>
        </authorList>
    </citation>
    <scope>NUCLEOTIDE SEQUENCE [LARGE SCALE GENOMIC DNA]</scope>
    <source>
        <strain evidence="2 3">IP1</strain>
    </source>
</reference>
<evidence type="ECO:0000313" key="3">
    <source>
        <dbReference type="Proteomes" id="UP000014680"/>
    </source>
</evidence>
<gene>
    <name evidence="2" type="ORF">EIN_371310</name>
</gene>
<keyword evidence="1" id="KW-0472">Membrane</keyword>
<name>A0A0A1UFK1_ENTIV</name>
<dbReference type="Proteomes" id="UP000014680">
    <property type="component" value="Unassembled WGS sequence"/>
</dbReference>
<dbReference type="OrthoDB" id="28023at2759"/>
<feature type="transmembrane region" description="Helical" evidence="1">
    <location>
        <begin position="167"/>
        <end position="196"/>
    </location>
</feature>
<feature type="transmembrane region" description="Helical" evidence="1">
    <location>
        <begin position="50"/>
        <end position="76"/>
    </location>
</feature>
<keyword evidence="1" id="KW-1133">Transmembrane helix</keyword>
<sequence length="217" mass="24044">MPDKTSLAVTILSGVYVGIGFAAIVFSVVLTKNINTFNRSEESKDADMMLYFIKASCVYLMVAGAVCMMSGSLGMVGSLLERQWSMMLYFMTLLVSLIIWFMLEGIFGMVSFGLTASSDAMMSATIQSWEIRFHCCGWKTLPSDASKCAYPQAFATGHTCIKEFSSIISICLGGFIGVALLAIYAIGQMILACFYYRKLKTNFSYSYKENQNLEHED</sequence>
<accession>A0A0A1UFK1</accession>
<dbReference type="KEGG" id="eiv:EIN_371310"/>